<dbReference type="AlphaFoldDB" id="A0A6J8BWE9"/>
<evidence type="ECO:0000313" key="1">
    <source>
        <dbReference type="EMBL" id="CAC5387029.1"/>
    </source>
</evidence>
<organism evidence="1 2">
    <name type="scientific">Mytilus coruscus</name>
    <name type="common">Sea mussel</name>
    <dbReference type="NCBI Taxonomy" id="42192"/>
    <lineage>
        <taxon>Eukaryota</taxon>
        <taxon>Metazoa</taxon>
        <taxon>Spiralia</taxon>
        <taxon>Lophotrochozoa</taxon>
        <taxon>Mollusca</taxon>
        <taxon>Bivalvia</taxon>
        <taxon>Autobranchia</taxon>
        <taxon>Pteriomorphia</taxon>
        <taxon>Mytilida</taxon>
        <taxon>Mytiloidea</taxon>
        <taxon>Mytilidae</taxon>
        <taxon>Mytilinae</taxon>
        <taxon>Mytilus</taxon>
    </lineage>
</organism>
<accession>A0A6J8BWE9</accession>
<reference evidence="1 2" key="1">
    <citation type="submission" date="2020-06" db="EMBL/GenBank/DDBJ databases">
        <authorList>
            <person name="Li R."/>
            <person name="Bekaert M."/>
        </authorList>
    </citation>
    <scope>NUCLEOTIDE SEQUENCE [LARGE SCALE GENOMIC DNA]</scope>
    <source>
        <strain evidence="2">wild</strain>
    </source>
</reference>
<sequence>MAPEEPLLASSSAGSQYACATDDGCRGSSNRRWISIYTSQYSTTAAKIVTIRGKVEQQQDQPRTFNKTRFVLNVPRRLRVAHELQEPHIQEIVQNEHKEQPQIQEFTQNEPHDPHNQELAQQVVNQRVLRRSQRIINKQKIRGKSIYDTSIVVGRSFNTPDPILEESLHDKSIEDVILSTIQAQSTILLTLTAYNQRQCIQLFETTDLLSEHIGDTFLLLDARAPHTIVSVMNNVYSTWINSSIFEIHHWCVFMSAIRTNNDVENNFTTRDIRAALNSKGIKVTRQVIDYWVQQYRQGKLTDEMTSTSQRKVKILKMRTRADV</sequence>
<dbReference type="OrthoDB" id="10012778at2759"/>
<keyword evidence="2" id="KW-1185">Reference proteome</keyword>
<evidence type="ECO:0000313" key="2">
    <source>
        <dbReference type="Proteomes" id="UP000507470"/>
    </source>
</evidence>
<gene>
    <name evidence="1" type="ORF">MCOR_22405</name>
</gene>
<protein>
    <submittedName>
        <fullName evidence="1">Uncharacterized protein</fullName>
    </submittedName>
</protein>
<proteinExistence type="predicted"/>
<name>A0A6J8BWE9_MYTCO</name>
<dbReference type="EMBL" id="CACVKT020003954">
    <property type="protein sequence ID" value="CAC5387029.1"/>
    <property type="molecule type" value="Genomic_DNA"/>
</dbReference>
<dbReference type="Proteomes" id="UP000507470">
    <property type="component" value="Unassembled WGS sequence"/>
</dbReference>